<evidence type="ECO:0000256" key="1">
    <source>
        <dbReference type="SAM" id="SignalP"/>
    </source>
</evidence>
<evidence type="ECO:0000313" key="3">
    <source>
        <dbReference type="Proteomes" id="UP000537126"/>
    </source>
</evidence>
<keyword evidence="3" id="KW-1185">Reference proteome</keyword>
<dbReference type="EMBL" id="JAASRN010000002">
    <property type="protein sequence ID" value="NIK73666.1"/>
    <property type="molecule type" value="Genomic_DNA"/>
</dbReference>
<proteinExistence type="predicted"/>
<dbReference type="RefSeq" id="WP_166918943.1">
    <property type="nucleotide sequence ID" value="NZ_JAASRN010000002.1"/>
</dbReference>
<evidence type="ECO:0000313" key="2">
    <source>
        <dbReference type="EMBL" id="NIK73666.1"/>
    </source>
</evidence>
<feature type="signal peptide" evidence="1">
    <location>
        <begin position="1"/>
        <end position="19"/>
    </location>
</feature>
<evidence type="ECO:0008006" key="4">
    <source>
        <dbReference type="Google" id="ProtNLM"/>
    </source>
</evidence>
<dbReference type="AlphaFoldDB" id="A0A846MQ01"/>
<reference evidence="2 3" key="1">
    <citation type="submission" date="2020-03" db="EMBL/GenBank/DDBJ databases">
        <title>Genomic Encyclopedia of Type Strains, Phase IV (KMG-IV): sequencing the most valuable type-strain genomes for metagenomic binning, comparative biology and taxonomic classification.</title>
        <authorList>
            <person name="Goeker M."/>
        </authorList>
    </citation>
    <scope>NUCLEOTIDE SEQUENCE [LARGE SCALE GENOMIC DNA]</scope>
    <source>
        <strain evidence="2 3">DSM 5718</strain>
    </source>
</reference>
<gene>
    <name evidence="2" type="ORF">FHS56_001179</name>
</gene>
<sequence>MKRQMLFILCMLGSLLAAAQSNYEFKVIASYGNNQKDPTGERLWAGSELHAQDRIVVAIGGYLALMHKNGHTLELKKPGTYVVANLSQQVPAGAQNTTQKYFRQVVSEVKKVEQEDLRTAHRKYMAITGAVQRRGAVKLKVLVPVTEPVIVAEPNEVLIAWMRPDKVVRYTYQITVMNMNPEKEEVVATYSTQDTTLTLDLNKLTPYKDEEGFVVKITTEENPQIIADEFYVGKEENQERLKAIQTALAGMNDDGSALSAFLRASIYKEHGFVADAIKYYMKAIERAPEVDLFRLALIDYLAENKIAFQKAE</sequence>
<organism evidence="2 3">
    <name type="scientific">Thermonema lapsum</name>
    <dbReference type="NCBI Taxonomy" id="28195"/>
    <lineage>
        <taxon>Bacteria</taxon>
        <taxon>Pseudomonadati</taxon>
        <taxon>Bacteroidota</taxon>
        <taxon>Cytophagia</taxon>
        <taxon>Cytophagales</taxon>
        <taxon>Thermonemataceae</taxon>
        <taxon>Thermonema</taxon>
    </lineage>
</organism>
<keyword evidence="1" id="KW-0732">Signal</keyword>
<protein>
    <recommendedName>
        <fullName evidence="4">Tetratricopeptide repeat protein</fullName>
    </recommendedName>
</protein>
<comment type="caution">
    <text evidence="2">The sequence shown here is derived from an EMBL/GenBank/DDBJ whole genome shotgun (WGS) entry which is preliminary data.</text>
</comment>
<feature type="chain" id="PRO_5032728581" description="Tetratricopeptide repeat protein" evidence="1">
    <location>
        <begin position="20"/>
        <end position="312"/>
    </location>
</feature>
<name>A0A846MQ01_9BACT</name>
<accession>A0A846MQ01</accession>
<dbReference type="Proteomes" id="UP000537126">
    <property type="component" value="Unassembled WGS sequence"/>
</dbReference>